<dbReference type="RefSeq" id="XP_017771275.1">
    <property type="nucleotide sequence ID" value="XM_017915786.1"/>
</dbReference>
<feature type="compositionally biased region" description="Acidic residues" evidence="11">
    <location>
        <begin position="283"/>
        <end position="296"/>
    </location>
</feature>
<dbReference type="Pfam" id="PF03839">
    <property type="entry name" value="Sec62"/>
    <property type="match status" value="1"/>
</dbReference>
<keyword evidence="13" id="KW-1185">Reference proteome</keyword>
<sequence length="339" mass="38749">MAEKKKAKKRKEGYMDEEITDKPTKNEYAVAKWMKKNVPIKKIKFLNHMVQYFTASKALDALMESEFATGDEALFSSRVDAVHYMQVMLEHKFFHRARKVPMSESELKAKKKKKEDKAIEAENSTAEGKAESTEIKEKKKRKVRLDMHIDQRFVDCLDAYVWIYDPVPFYYWIFGTLLVLGAIGVCLFPLWPPSVRLGVYYLSVAGAGFFIFIIFLVVLRLIMFCLVWLLTAGKHHIWIFPNLTEDVGLVASFWPLYTYKYVGDGGDSNGSSSKVKKKKEKDSDAENDDTEDDGEDSDKRSSTEAAEQPSNNEPGNNGRSTSSECDNDFVMVDQDEIES</sequence>
<evidence type="ECO:0000256" key="10">
    <source>
        <dbReference type="ARBA" id="ARBA00023136"/>
    </source>
</evidence>
<dbReference type="Proteomes" id="UP000695000">
    <property type="component" value="Unplaced"/>
</dbReference>
<keyword evidence="8 12" id="KW-1133">Transmembrane helix</keyword>
<feature type="compositionally biased region" description="Polar residues" evidence="11">
    <location>
        <begin position="303"/>
        <end position="324"/>
    </location>
</feature>
<dbReference type="InterPro" id="IPR004728">
    <property type="entry name" value="Sec62"/>
</dbReference>
<dbReference type="PANTHER" id="PTHR12443:SF9">
    <property type="entry name" value="TRANSLOCATION PROTEIN SEC62"/>
    <property type="match status" value="1"/>
</dbReference>
<dbReference type="PANTHER" id="PTHR12443">
    <property type="entry name" value="TRANSLOCATION PROTEIN SEC62"/>
    <property type="match status" value="1"/>
</dbReference>
<keyword evidence="4" id="KW-0813">Transport</keyword>
<keyword evidence="7" id="KW-0653">Protein transport</keyword>
<keyword evidence="9" id="KW-0811">Translocation</keyword>
<proteinExistence type="inferred from homology"/>
<evidence type="ECO:0000256" key="5">
    <source>
        <dbReference type="ARBA" id="ARBA00022692"/>
    </source>
</evidence>
<reference evidence="14" key="1">
    <citation type="submission" date="2025-08" db="UniProtKB">
        <authorList>
            <consortium name="RefSeq"/>
        </authorList>
    </citation>
    <scope>IDENTIFICATION</scope>
    <source>
        <tissue evidence="14">Whole Larva</tissue>
    </source>
</reference>
<evidence type="ECO:0000256" key="2">
    <source>
        <dbReference type="ARBA" id="ARBA00010604"/>
    </source>
</evidence>
<feature type="transmembrane region" description="Helical" evidence="12">
    <location>
        <begin position="169"/>
        <end position="191"/>
    </location>
</feature>
<feature type="region of interest" description="Disordered" evidence="11">
    <location>
        <begin position="267"/>
        <end position="339"/>
    </location>
</feature>
<keyword evidence="10 12" id="KW-0472">Membrane</keyword>
<evidence type="ECO:0000313" key="14">
    <source>
        <dbReference type="RefSeq" id="XP_017771275.1"/>
    </source>
</evidence>
<evidence type="ECO:0000256" key="1">
    <source>
        <dbReference type="ARBA" id="ARBA00004477"/>
    </source>
</evidence>
<evidence type="ECO:0000256" key="8">
    <source>
        <dbReference type="ARBA" id="ARBA00022989"/>
    </source>
</evidence>
<evidence type="ECO:0000256" key="6">
    <source>
        <dbReference type="ARBA" id="ARBA00022824"/>
    </source>
</evidence>
<protein>
    <recommendedName>
        <fullName evidence="3">Translocation protein SEC62</fullName>
    </recommendedName>
</protein>
<evidence type="ECO:0000256" key="11">
    <source>
        <dbReference type="SAM" id="MobiDB-lite"/>
    </source>
</evidence>
<evidence type="ECO:0000313" key="13">
    <source>
        <dbReference type="Proteomes" id="UP000695000"/>
    </source>
</evidence>
<organism evidence="13 14">
    <name type="scientific">Nicrophorus vespilloides</name>
    <name type="common">Boreal carrion beetle</name>
    <dbReference type="NCBI Taxonomy" id="110193"/>
    <lineage>
        <taxon>Eukaryota</taxon>
        <taxon>Metazoa</taxon>
        <taxon>Ecdysozoa</taxon>
        <taxon>Arthropoda</taxon>
        <taxon>Hexapoda</taxon>
        <taxon>Insecta</taxon>
        <taxon>Pterygota</taxon>
        <taxon>Neoptera</taxon>
        <taxon>Endopterygota</taxon>
        <taxon>Coleoptera</taxon>
        <taxon>Polyphaga</taxon>
        <taxon>Staphyliniformia</taxon>
        <taxon>Silphidae</taxon>
        <taxon>Nicrophorinae</taxon>
        <taxon>Nicrophorus</taxon>
    </lineage>
</organism>
<evidence type="ECO:0000256" key="9">
    <source>
        <dbReference type="ARBA" id="ARBA00023010"/>
    </source>
</evidence>
<comment type="subcellular location">
    <subcellularLocation>
        <location evidence="1">Endoplasmic reticulum membrane</location>
        <topology evidence="1">Multi-pass membrane protein</topology>
    </subcellularLocation>
</comment>
<evidence type="ECO:0000256" key="3">
    <source>
        <dbReference type="ARBA" id="ARBA00021257"/>
    </source>
</evidence>
<feature type="transmembrane region" description="Helical" evidence="12">
    <location>
        <begin position="197"/>
        <end position="230"/>
    </location>
</feature>
<keyword evidence="5 12" id="KW-0812">Transmembrane</keyword>
<dbReference type="InterPro" id="IPR036388">
    <property type="entry name" value="WH-like_DNA-bd_sf"/>
</dbReference>
<feature type="region of interest" description="Disordered" evidence="11">
    <location>
        <begin position="105"/>
        <end position="133"/>
    </location>
</feature>
<dbReference type="Gene3D" id="1.10.10.10">
    <property type="entry name" value="Winged helix-like DNA-binding domain superfamily/Winged helix DNA-binding domain"/>
    <property type="match status" value="1"/>
</dbReference>
<dbReference type="GeneID" id="108558770"/>
<evidence type="ECO:0000256" key="4">
    <source>
        <dbReference type="ARBA" id="ARBA00022448"/>
    </source>
</evidence>
<evidence type="ECO:0000256" key="12">
    <source>
        <dbReference type="SAM" id="Phobius"/>
    </source>
</evidence>
<evidence type="ECO:0000256" key="7">
    <source>
        <dbReference type="ARBA" id="ARBA00022927"/>
    </source>
</evidence>
<accession>A0ABM1M9M5</accession>
<comment type="similarity">
    <text evidence="2">Belongs to the SEC62 family.</text>
</comment>
<keyword evidence="6" id="KW-0256">Endoplasmic reticulum</keyword>
<gene>
    <name evidence="14" type="primary">LOC108558770</name>
</gene>
<name>A0ABM1M9M5_NICVS</name>